<dbReference type="Proteomes" id="UP000218775">
    <property type="component" value="Unassembled WGS sequence"/>
</dbReference>
<dbReference type="Pfam" id="PF00994">
    <property type="entry name" value="MoCF_biosynth"/>
    <property type="match status" value="1"/>
</dbReference>
<dbReference type="PIRSF" id="PIRSF006728">
    <property type="entry name" value="CinA"/>
    <property type="match status" value="1"/>
</dbReference>
<comment type="similarity">
    <text evidence="1">Belongs to the CinA family.</text>
</comment>
<dbReference type="PANTHER" id="PTHR13939:SF0">
    <property type="entry name" value="NMN AMIDOHYDROLASE-LIKE PROTEIN YFAY"/>
    <property type="match status" value="1"/>
</dbReference>
<evidence type="ECO:0000313" key="3">
    <source>
        <dbReference type="EMBL" id="PCI76628.1"/>
    </source>
</evidence>
<dbReference type="Pfam" id="PF02464">
    <property type="entry name" value="CinA"/>
    <property type="match status" value="1"/>
</dbReference>
<name>A0A2A4X1W2_UNCAE</name>
<dbReference type="InterPro" id="IPR008136">
    <property type="entry name" value="CinA_C"/>
</dbReference>
<dbReference type="InterPro" id="IPR001453">
    <property type="entry name" value="MoaB/Mog_dom"/>
</dbReference>
<dbReference type="EMBL" id="NVUK01000026">
    <property type="protein sequence ID" value="PCI76628.1"/>
    <property type="molecule type" value="Genomic_DNA"/>
</dbReference>
<evidence type="ECO:0000313" key="4">
    <source>
        <dbReference type="Proteomes" id="UP000218775"/>
    </source>
</evidence>
<dbReference type="InterPro" id="IPR036653">
    <property type="entry name" value="CinA-like_C"/>
</dbReference>
<accession>A0A2A4X1W2</accession>
<evidence type="ECO:0000256" key="1">
    <source>
        <dbReference type="HAMAP-Rule" id="MF_00226"/>
    </source>
</evidence>
<sequence length="417" mass="45650">MRCCIISIGDELVRGLTINTSAPMISSALLEQGYSVNKVIAVGDEKRAIKQEIKQAMQTHDLLILTGGLGPTSDDLTRQVLSELFNRPLKHSKQVAQDLEKRYGPQLSTLEDQSIILEGTKIYLNPVGTAPGFSFQEKESMVMALPGPPSQMQTIFLQMLKDIVKKFPAQGVIEKRYLFGLSEEQIDPFIREWEPQVEGLSIGVCPSYGVVSVYFWQEMEARSESFSKVLCAFDKLYAKQIYSTFSPDLEKAVIELLKEKKKKLTLAESCSGGLGLTRLTDVAGASDVILGGWVSYSNIAKQQWLGVDSKLLQSLGAVSIEVAEAMAQGALERLPVDYAISITGIAGPSGGSLNKPVGTVCVALAMREEGKVFSTQFLSKGSGLRSLVKTYSVNFVLSAFFAYLKWGQEPFSKGRET</sequence>
<protein>
    <recommendedName>
        <fullName evidence="1">CinA-like protein</fullName>
    </recommendedName>
</protein>
<dbReference type="NCBIfam" id="TIGR00199">
    <property type="entry name" value="PncC_domain"/>
    <property type="match status" value="1"/>
</dbReference>
<comment type="caution">
    <text evidence="3">The sequence shown here is derived from an EMBL/GenBank/DDBJ whole genome shotgun (WGS) entry which is preliminary data.</text>
</comment>
<dbReference type="SUPFAM" id="SSF142433">
    <property type="entry name" value="CinA-like"/>
    <property type="match status" value="1"/>
</dbReference>
<feature type="domain" description="MoaB/Mog" evidence="2">
    <location>
        <begin position="4"/>
        <end position="166"/>
    </location>
</feature>
<dbReference type="Gene3D" id="3.40.980.10">
    <property type="entry name" value="MoaB/Mog-like domain"/>
    <property type="match status" value="1"/>
</dbReference>
<proteinExistence type="inferred from homology"/>
<dbReference type="HAMAP" id="MF_00226_B">
    <property type="entry name" value="CinA_B"/>
    <property type="match status" value="1"/>
</dbReference>
<dbReference type="CDD" id="cd00885">
    <property type="entry name" value="cinA"/>
    <property type="match status" value="1"/>
</dbReference>
<evidence type="ECO:0000259" key="2">
    <source>
        <dbReference type="SMART" id="SM00852"/>
    </source>
</evidence>
<dbReference type="Gene3D" id="3.90.950.20">
    <property type="entry name" value="CinA-like"/>
    <property type="match status" value="1"/>
</dbReference>
<dbReference type="PANTHER" id="PTHR13939">
    <property type="entry name" value="NICOTINAMIDE-NUCLEOTIDE AMIDOHYDROLASE PNCC"/>
    <property type="match status" value="1"/>
</dbReference>
<dbReference type="NCBIfam" id="TIGR00177">
    <property type="entry name" value="molyb_syn"/>
    <property type="match status" value="1"/>
</dbReference>
<dbReference type="SMART" id="SM00852">
    <property type="entry name" value="MoCF_biosynth"/>
    <property type="match status" value="1"/>
</dbReference>
<organism evidence="3 4">
    <name type="scientific">Aerophobetes bacterium</name>
    <dbReference type="NCBI Taxonomy" id="2030807"/>
    <lineage>
        <taxon>Bacteria</taxon>
        <taxon>Candidatus Aerophobota</taxon>
    </lineage>
</organism>
<reference evidence="4" key="1">
    <citation type="submission" date="2017-08" db="EMBL/GenBank/DDBJ databases">
        <title>A dynamic microbial community with high functional redundancy inhabits the cold, oxic subseafloor aquifer.</title>
        <authorList>
            <person name="Tully B.J."/>
            <person name="Wheat C.G."/>
            <person name="Glazer B.T."/>
            <person name="Huber J.A."/>
        </authorList>
    </citation>
    <scope>NUCLEOTIDE SEQUENCE [LARGE SCALE GENOMIC DNA]</scope>
</reference>
<dbReference type="InterPro" id="IPR008135">
    <property type="entry name" value="Competence-induced_CinA"/>
</dbReference>
<dbReference type="InterPro" id="IPR036425">
    <property type="entry name" value="MoaB/Mog-like_dom_sf"/>
</dbReference>
<dbReference type="AlphaFoldDB" id="A0A2A4X1W2"/>
<dbReference type="InterPro" id="IPR050101">
    <property type="entry name" value="CinA"/>
</dbReference>
<gene>
    <name evidence="3" type="ORF">COB21_04160</name>
</gene>
<dbReference type="SUPFAM" id="SSF53218">
    <property type="entry name" value="Molybdenum cofactor biosynthesis proteins"/>
    <property type="match status" value="1"/>
</dbReference>